<dbReference type="InterPro" id="IPR050179">
    <property type="entry name" value="Trans_hexapeptide_repeat"/>
</dbReference>
<dbReference type="SUPFAM" id="SSF51161">
    <property type="entry name" value="Trimeric LpxA-like enzymes"/>
    <property type="match status" value="1"/>
</dbReference>
<dbReference type="GeneID" id="95418317"/>
<evidence type="ECO:0000256" key="3">
    <source>
        <dbReference type="ARBA" id="ARBA00022737"/>
    </source>
</evidence>
<dbReference type="Gene3D" id="2.160.10.10">
    <property type="entry name" value="Hexapeptide repeat proteins"/>
    <property type="match status" value="1"/>
</dbReference>
<keyword evidence="3" id="KW-0677">Repeat</keyword>
<dbReference type="KEGG" id="rah:Rahaq_0983"/>
<evidence type="ECO:0000256" key="4">
    <source>
        <dbReference type="ARBA" id="ARBA00023315"/>
    </source>
</evidence>
<dbReference type="PANTHER" id="PTHR43300:SF11">
    <property type="entry name" value="ACETYLTRANSFERASE RV3034C-RELATED"/>
    <property type="match status" value="1"/>
</dbReference>
<dbReference type="eggNOG" id="COG0110">
    <property type="taxonomic scope" value="Bacteria"/>
</dbReference>
<evidence type="ECO:0000313" key="5">
    <source>
        <dbReference type="EMBL" id="ADW72607.1"/>
    </source>
</evidence>
<dbReference type="InterPro" id="IPR001451">
    <property type="entry name" value="Hexapep"/>
</dbReference>
<protein>
    <submittedName>
        <fullName evidence="5">Putative acetyltransferase</fullName>
    </submittedName>
</protein>
<dbReference type="RefSeq" id="WP_013574312.1">
    <property type="nucleotide sequence ID" value="NC_015061.1"/>
</dbReference>
<proteinExistence type="inferred from homology"/>
<dbReference type="CDD" id="cd03349">
    <property type="entry name" value="LbH_XAT"/>
    <property type="match status" value="1"/>
</dbReference>
<dbReference type="OrthoDB" id="9815592at2"/>
<organism evidence="5 6">
    <name type="scientific">Rahnella sp. (strain Y9602)</name>
    <dbReference type="NCBI Taxonomy" id="2703885"/>
    <lineage>
        <taxon>Bacteria</taxon>
        <taxon>Pseudomonadati</taxon>
        <taxon>Pseudomonadota</taxon>
        <taxon>Gammaproteobacteria</taxon>
        <taxon>Enterobacterales</taxon>
        <taxon>Yersiniaceae</taxon>
        <taxon>Rahnella</taxon>
    </lineage>
</organism>
<dbReference type="PROSITE" id="PS00101">
    <property type="entry name" value="HEXAPEP_TRANSFERASES"/>
    <property type="match status" value="1"/>
</dbReference>
<dbReference type="PANTHER" id="PTHR43300">
    <property type="entry name" value="ACETYLTRANSFERASE"/>
    <property type="match status" value="1"/>
</dbReference>
<dbReference type="Pfam" id="PF00132">
    <property type="entry name" value="Hexapep"/>
    <property type="match status" value="1"/>
</dbReference>
<dbReference type="EMBL" id="CP002505">
    <property type="protein sequence ID" value="ADW72607.1"/>
    <property type="molecule type" value="Genomic_DNA"/>
</dbReference>
<dbReference type="HOGENOM" id="CLU_051638_5_0_6"/>
<gene>
    <name evidence="5" type="ordered locus">Rahaq_0983</name>
</gene>
<evidence type="ECO:0000256" key="2">
    <source>
        <dbReference type="ARBA" id="ARBA00022679"/>
    </source>
</evidence>
<dbReference type="GO" id="GO:0016747">
    <property type="term" value="F:acyltransferase activity, transferring groups other than amino-acyl groups"/>
    <property type="evidence" value="ECO:0007669"/>
    <property type="project" value="UniProtKB-ARBA"/>
</dbReference>
<evidence type="ECO:0000313" key="6">
    <source>
        <dbReference type="Proteomes" id="UP000007257"/>
    </source>
</evidence>
<name>A0A0H3FC64_RAHSY</name>
<dbReference type="InterPro" id="IPR018357">
    <property type="entry name" value="Hexapep_transf_CS"/>
</dbReference>
<keyword evidence="2 5" id="KW-0808">Transferase</keyword>
<reference evidence="6" key="1">
    <citation type="submission" date="2011-01" db="EMBL/GenBank/DDBJ databases">
        <title>Complete sequence of chromosome of Rahnella sp. Y9602.</title>
        <authorList>
            <consortium name="US DOE Joint Genome Institute"/>
            <person name="Lucas S."/>
            <person name="Copeland A."/>
            <person name="Lapidus A."/>
            <person name="Cheng J.-F."/>
            <person name="Goodwin L."/>
            <person name="Pitluck S."/>
            <person name="Lu M."/>
            <person name="Detter J.C."/>
            <person name="Han C."/>
            <person name="Tapia R."/>
            <person name="Land M."/>
            <person name="Hauser L."/>
            <person name="Kyrpides N."/>
            <person name="Ivanova N."/>
            <person name="Ovchinnikova G."/>
            <person name="Pagani I."/>
            <person name="Sobecky P.A."/>
            <person name="Martinez R.J."/>
            <person name="Woyke T."/>
        </authorList>
    </citation>
    <scope>NUCLEOTIDE SEQUENCE [LARGE SCALE GENOMIC DNA]</scope>
    <source>
        <strain evidence="6">Y9602</strain>
    </source>
</reference>
<accession>A0A0H3FC64</accession>
<dbReference type="InterPro" id="IPR011004">
    <property type="entry name" value="Trimer_LpxA-like_sf"/>
</dbReference>
<evidence type="ECO:0000256" key="1">
    <source>
        <dbReference type="ARBA" id="ARBA00007274"/>
    </source>
</evidence>
<comment type="similarity">
    <text evidence="1">Belongs to the transferase hexapeptide repeat family.</text>
</comment>
<dbReference type="Proteomes" id="UP000007257">
    <property type="component" value="Chromosome"/>
</dbReference>
<reference evidence="5 6" key="2">
    <citation type="journal article" date="2012" name="J. Bacteriol.">
        <title>Complete Genome Sequence of Rahnella sp. Strain Y9602, a Gammaproteobacterium Isolate from Metal- and Radionuclide-Contaminated Soil.</title>
        <authorList>
            <person name="Martinez R.J."/>
            <person name="Bruce D."/>
            <person name="Detter C."/>
            <person name="Goodwin L.A."/>
            <person name="Han J."/>
            <person name="Han C.S."/>
            <person name="Held B."/>
            <person name="Land M.L."/>
            <person name="Mikhailova N."/>
            <person name="Nolan M."/>
            <person name="Pennacchio L."/>
            <person name="Pitluck S."/>
            <person name="Tapia R."/>
            <person name="Woyke T."/>
            <person name="Sobecky P.A."/>
        </authorList>
    </citation>
    <scope>NUCLEOTIDE SEQUENCE [LARGE SCALE GENOMIC DNA]</scope>
    <source>
        <strain evidence="5 6">Y9602</strain>
    </source>
</reference>
<dbReference type="AlphaFoldDB" id="A0A0H3FC64"/>
<sequence length="260" mass="29799">MKYPVNFRWAQKHEDYCLRHKIHLKFPEIVKGIYKKRNIFLFKKGERIKFTEDVWVEEYASMPRKSFCSMGAYSYACSKLPNNLKTGRFCSLAAGVRVMGPQHPIHRFTTSPLTYHDFFPKVAQEQFGETLNIAGFDYMPEATVLGHDVWVGEHAVLKGGITIGNGAIIAANAVVTSDVPPYAIVAGIPARVIKYRFEKSIINRLQSIQWWNYKITDLPDFAAADDIVKFADEMEDKIRRKVISEHHYKVVNIAQKLAEI</sequence>
<keyword evidence="4" id="KW-0012">Acyltransferase</keyword>